<comment type="caution">
    <text evidence="7">The sequence shown here is derived from an EMBL/GenBank/DDBJ whole genome shotgun (WGS) entry which is preliminary data.</text>
</comment>
<evidence type="ECO:0000256" key="1">
    <source>
        <dbReference type="ARBA" id="ARBA00022723"/>
    </source>
</evidence>
<feature type="domain" description="RING-type" evidence="6">
    <location>
        <begin position="10"/>
        <end position="51"/>
    </location>
</feature>
<dbReference type="STRING" id="181874.A0A409YGL5"/>
<keyword evidence="5" id="KW-0175">Coiled coil</keyword>
<gene>
    <name evidence="7" type="ORF">CVT24_011388</name>
</gene>
<keyword evidence="8" id="KW-1185">Reference proteome</keyword>
<organism evidence="7 8">
    <name type="scientific">Panaeolus cyanescens</name>
    <dbReference type="NCBI Taxonomy" id="181874"/>
    <lineage>
        <taxon>Eukaryota</taxon>
        <taxon>Fungi</taxon>
        <taxon>Dikarya</taxon>
        <taxon>Basidiomycota</taxon>
        <taxon>Agaricomycotina</taxon>
        <taxon>Agaricomycetes</taxon>
        <taxon>Agaricomycetidae</taxon>
        <taxon>Agaricales</taxon>
        <taxon>Agaricineae</taxon>
        <taxon>Galeropsidaceae</taxon>
        <taxon>Panaeolus</taxon>
    </lineage>
</organism>
<dbReference type="InterPro" id="IPR017907">
    <property type="entry name" value="Znf_RING_CS"/>
</dbReference>
<keyword evidence="3" id="KW-0862">Zinc</keyword>
<dbReference type="PANTHER" id="PTHR22791">
    <property type="entry name" value="RING-TYPE DOMAIN-CONTAINING PROTEIN"/>
    <property type="match status" value="1"/>
</dbReference>
<protein>
    <recommendedName>
        <fullName evidence="6">RING-type domain-containing protein</fullName>
    </recommendedName>
</protein>
<evidence type="ECO:0000259" key="6">
    <source>
        <dbReference type="PROSITE" id="PS50089"/>
    </source>
</evidence>
<dbReference type="Pfam" id="PF14634">
    <property type="entry name" value="zf-RING_5"/>
    <property type="match status" value="1"/>
</dbReference>
<dbReference type="SMART" id="SM00184">
    <property type="entry name" value="RING"/>
    <property type="match status" value="1"/>
</dbReference>
<dbReference type="Gene3D" id="3.30.40.10">
    <property type="entry name" value="Zinc/RING finger domain, C3HC4 (zinc finger)"/>
    <property type="match status" value="1"/>
</dbReference>
<dbReference type="GO" id="GO:0016567">
    <property type="term" value="P:protein ubiquitination"/>
    <property type="evidence" value="ECO:0007669"/>
    <property type="project" value="TreeGrafter"/>
</dbReference>
<evidence type="ECO:0000313" key="7">
    <source>
        <dbReference type="EMBL" id="PPR02138.1"/>
    </source>
</evidence>
<dbReference type="PANTHER" id="PTHR22791:SF6">
    <property type="entry name" value="RING-TYPE DOMAIN-CONTAINING PROTEIN"/>
    <property type="match status" value="1"/>
</dbReference>
<dbReference type="SUPFAM" id="SSF57850">
    <property type="entry name" value="RING/U-box"/>
    <property type="match status" value="1"/>
</dbReference>
<dbReference type="InParanoid" id="A0A409YGL5"/>
<dbReference type="GO" id="GO:0061630">
    <property type="term" value="F:ubiquitin protein ligase activity"/>
    <property type="evidence" value="ECO:0007669"/>
    <property type="project" value="TreeGrafter"/>
</dbReference>
<evidence type="ECO:0000256" key="3">
    <source>
        <dbReference type="ARBA" id="ARBA00022833"/>
    </source>
</evidence>
<proteinExistence type="predicted"/>
<name>A0A409YGL5_9AGAR</name>
<evidence type="ECO:0000313" key="8">
    <source>
        <dbReference type="Proteomes" id="UP000284842"/>
    </source>
</evidence>
<dbReference type="InterPro" id="IPR051435">
    <property type="entry name" value="RING_finger_E3_ubiq-ligases"/>
</dbReference>
<evidence type="ECO:0000256" key="4">
    <source>
        <dbReference type="PROSITE-ProRule" id="PRU00175"/>
    </source>
</evidence>
<dbReference type="Proteomes" id="UP000284842">
    <property type="component" value="Unassembled WGS sequence"/>
</dbReference>
<dbReference type="GO" id="GO:0008270">
    <property type="term" value="F:zinc ion binding"/>
    <property type="evidence" value="ECO:0007669"/>
    <property type="project" value="UniProtKB-KW"/>
</dbReference>
<dbReference type="OrthoDB" id="6105938at2759"/>
<evidence type="ECO:0000256" key="2">
    <source>
        <dbReference type="ARBA" id="ARBA00022771"/>
    </source>
</evidence>
<reference evidence="7 8" key="1">
    <citation type="journal article" date="2018" name="Evol. Lett.">
        <title>Horizontal gene cluster transfer increased hallucinogenic mushroom diversity.</title>
        <authorList>
            <person name="Reynolds H.T."/>
            <person name="Vijayakumar V."/>
            <person name="Gluck-Thaler E."/>
            <person name="Korotkin H.B."/>
            <person name="Matheny P.B."/>
            <person name="Slot J.C."/>
        </authorList>
    </citation>
    <scope>NUCLEOTIDE SEQUENCE [LARGE SCALE GENOMIC DNA]</scope>
    <source>
        <strain evidence="7 8">2629</strain>
    </source>
</reference>
<accession>A0A409YGL5</accession>
<dbReference type="PROSITE" id="PS00518">
    <property type="entry name" value="ZF_RING_1"/>
    <property type="match status" value="1"/>
</dbReference>
<keyword evidence="1" id="KW-0479">Metal-binding</keyword>
<sequence length="208" mass="23932">MLSLAPASSCDICAHDYDDTVVVPHTITCGHVFCRSCIMQVQGPLTCPICRKPFEMQDVRKLHISFDKGLLEKLQCKPEDLRTAERFQNAMANVVDAGIHEKGLRQLIQEMKAWLQGQPRHLFGDLRISLRIMSYMCDNRAKLRGFKQDNEKLNEEIRALTLEKEALQDKLKEEIEIRKYEKETALAVEVSLREHCENANKVYTNAIE</sequence>
<dbReference type="AlphaFoldDB" id="A0A409YGL5"/>
<dbReference type="InterPro" id="IPR013083">
    <property type="entry name" value="Znf_RING/FYVE/PHD"/>
</dbReference>
<dbReference type="PROSITE" id="PS50089">
    <property type="entry name" value="ZF_RING_2"/>
    <property type="match status" value="1"/>
</dbReference>
<feature type="coiled-coil region" evidence="5">
    <location>
        <begin position="143"/>
        <end position="183"/>
    </location>
</feature>
<keyword evidence="2 4" id="KW-0863">Zinc-finger</keyword>
<evidence type="ECO:0000256" key="5">
    <source>
        <dbReference type="SAM" id="Coils"/>
    </source>
</evidence>
<dbReference type="EMBL" id="NHTK01001186">
    <property type="protein sequence ID" value="PPR02138.1"/>
    <property type="molecule type" value="Genomic_DNA"/>
</dbReference>
<dbReference type="InterPro" id="IPR001841">
    <property type="entry name" value="Znf_RING"/>
</dbReference>